<organism evidence="2 3">
    <name type="scientific">Bradyrhizobium elkanii</name>
    <dbReference type="NCBI Taxonomy" id="29448"/>
    <lineage>
        <taxon>Bacteria</taxon>
        <taxon>Pseudomonadati</taxon>
        <taxon>Pseudomonadota</taxon>
        <taxon>Alphaproteobacteria</taxon>
        <taxon>Hyphomicrobiales</taxon>
        <taxon>Nitrobacteraceae</taxon>
        <taxon>Bradyrhizobium</taxon>
    </lineage>
</organism>
<sequence length="608" mass="63477">MAKKNEVLLSIALEGDQEVKAKLQAVGDVSKKSLQDTQRTIGDAGNTAQKLAEPIDKVREALAPIIEQGGIAGALGGAGLGGLGGLISRFASSALSPAGLIAGITGSLVGLAKFGEETDRTKARLKGLGGNSDAFGKLSSSAKELGTNVENLQPGFEKFLTYRRDLLTRNKYFPLFEGNSVVTPANDDAFLKAQGGLLAESKVDKTSTQAASAAIGQFFGSLFDNGQITTEAVKALQQVSPNAANFVARSVSPPFGYGQSFKNADELIDFTDRGGRLQPNTVIDQLARKYPQATADAEAARGVTEAFEGLEAATKRLTTTLSGDHAGITKAIDEGAGLVDRVTGGADRLLHAKDYQPGGGRFIGPVRPEDVQKAPQSLGEVFTSDKGDLLGRFVGYLRNDAASGINGGNPFGVITDFVKRAITDPGSIGQPIEAKPLPFQDRSKDINVEGPNGRRETYTPAPDGGDYIRREDPNPRYNWPIAPGPTAPVPSVSPEALPRIGEAQPQQQTADISSFISSILESVSAAANNANKPNLNVQQPTAGGIRGDAGDGASQEITSAGSKLAAALNGVVAMIDRVQGGRSDQAVAALATGGRIERFRPAQYEVIL</sequence>
<feature type="compositionally biased region" description="Basic and acidic residues" evidence="1">
    <location>
        <begin position="442"/>
        <end position="457"/>
    </location>
</feature>
<feature type="region of interest" description="Disordered" evidence="1">
    <location>
        <begin position="531"/>
        <end position="554"/>
    </location>
</feature>
<dbReference type="EMBL" id="JAFICZ010000001">
    <property type="protein sequence ID" value="MBP1297467.1"/>
    <property type="molecule type" value="Genomic_DNA"/>
</dbReference>
<dbReference type="Proteomes" id="UP000673383">
    <property type="component" value="Unassembled WGS sequence"/>
</dbReference>
<evidence type="ECO:0000313" key="3">
    <source>
        <dbReference type="Proteomes" id="UP000673383"/>
    </source>
</evidence>
<name>A0A8I1YCY6_BRAEL</name>
<accession>A0A8I1YCY6</accession>
<evidence type="ECO:0000256" key="1">
    <source>
        <dbReference type="SAM" id="MobiDB-lite"/>
    </source>
</evidence>
<reference evidence="2" key="1">
    <citation type="submission" date="2021-02" db="EMBL/GenBank/DDBJ databases">
        <title>Genomic Encyclopedia of Type Strains, Phase IV (KMG-V): Genome sequencing to study the core and pangenomes of soil and plant-associated prokaryotes.</title>
        <authorList>
            <person name="Whitman W."/>
        </authorList>
    </citation>
    <scope>NUCLEOTIDE SEQUENCE</scope>
    <source>
        <strain evidence="2">USDA 406</strain>
    </source>
</reference>
<dbReference type="AlphaFoldDB" id="A0A8I1YCY6"/>
<feature type="region of interest" description="Disordered" evidence="1">
    <location>
        <begin position="442"/>
        <end position="467"/>
    </location>
</feature>
<feature type="compositionally biased region" description="Polar residues" evidence="1">
    <location>
        <begin position="532"/>
        <end position="541"/>
    </location>
</feature>
<proteinExistence type="predicted"/>
<protein>
    <submittedName>
        <fullName evidence="2">Uncharacterized protein</fullName>
    </submittedName>
</protein>
<dbReference type="RefSeq" id="WP_209945230.1">
    <property type="nucleotide sequence ID" value="NZ_JAFICZ010000001.1"/>
</dbReference>
<evidence type="ECO:0000313" key="2">
    <source>
        <dbReference type="EMBL" id="MBP1297467.1"/>
    </source>
</evidence>
<gene>
    <name evidence="2" type="ORF">JOH49_007220</name>
</gene>
<comment type="caution">
    <text evidence="2">The sequence shown here is derived from an EMBL/GenBank/DDBJ whole genome shotgun (WGS) entry which is preliminary data.</text>
</comment>